<sequence length="77" mass="8981">MMGCNCEWSCTCERDAEARPTIIQYAEEVADLREYQQRLWQAIGNGKSDKHLVSLYKMIAESKRVIKSLEEELEELL</sequence>
<accession>A0AA96ENU7</accession>
<organism evidence="1 2">
    <name type="scientific">Bacillus phage DZ1</name>
    <dbReference type="NCBI Taxonomy" id="3075862"/>
    <lineage>
        <taxon>Viruses</taxon>
        <taxon>Duplodnaviria</taxon>
        <taxon>Heunggongvirae</taxon>
        <taxon>Uroviricota</taxon>
        <taxon>Caudoviricetes</taxon>
        <taxon>Ehrlichviridae</taxon>
        <taxon>Dazunavirus</taxon>
        <taxon>Dazunavirus DZ1</taxon>
    </lineage>
</organism>
<name>A0AA96ENU7_9CAUD</name>
<dbReference type="EMBL" id="OR338916">
    <property type="protein sequence ID" value="WNL49451.1"/>
    <property type="molecule type" value="Genomic_DNA"/>
</dbReference>
<dbReference type="Proteomes" id="UP001304814">
    <property type="component" value="Segment"/>
</dbReference>
<reference evidence="1 2" key="1">
    <citation type="submission" date="2023-07" db="EMBL/GenBank/DDBJ databases">
        <title>Isolation and characterization of Bacillus cereus bacteriophage DZ1 and its application in foods.</title>
        <authorList>
            <person name="Huang Z."/>
            <person name="Ding Y."/>
            <person name="Wu Q."/>
        </authorList>
    </citation>
    <scope>NUCLEOTIDE SEQUENCE [LARGE SCALE GENOMIC DNA]</scope>
</reference>
<evidence type="ECO:0000313" key="1">
    <source>
        <dbReference type="EMBL" id="WNL49451.1"/>
    </source>
</evidence>
<keyword evidence="2" id="KW-1185">Reference proteome</keyword>
<protein>
    <submittedName>
        <fullName evidence="1">Uncharacterized protein</fullName>
    </submittedName>
</protein>
<proteinExistence type="predicted"/>
<evidence type="ECO:0000313" key="2">
    <source>
        <dbReference type="Proteomes" id="UP001304814"/>
    </source>
</evidence>